<feature type="transmembrane region" description="Helical" evidence="7">
    <location>
        <begin position="173"/>
        <end position="189"/>
    </location>
</feature>
<evidence type="ECO:0000313" key="10">
    <source>
        <dbReference type="Proteomes" id="UP000308917"/>
    </source>
</evidence>
<feature type="transmembrane region" description="Helical" evidence="7">
    <location>
        <begin position="30"/>
        <end position="48"/>
    </location>
</feature>
<keyword evidence="6 7" id="KW-0472">Membrane</keyword>
<gene>
    <name evidence="9" type="ORF">E9531_14510</name>
</gene>
<feature type="transmembrane region" description="Helical" evidence="7">
    <location>
        <begin position="105"/>
        <end position="123"/>
    </location>
</feature>
<comment type="subcellular location">
    <subcellularLocation>
        <location evidence="1">Cell membrane</location>
        <topology evidence="1">Multi-pass membrane protein</topology>
    </subcellularLocation>
</comment>
<keyword evidence="9" id="KW-0012">Acyltransferase</keyword>
<evidence type="ECO:0000313" key="9">
    <source>
        <dbReference type="EMBL" id="THT98421.1"/>
    </source>
</evidence>
<feature type="domain" description="Acyltransferase 3" evidence="8">
    <location>
        <begin position="30"/>
        <end position="348"/>
    </location>
</feature>
<dbReference type="GO" id="GO:0005886">
    <property type="term" value="C:plasma membrane"/>
    <property type="evidence" value="ECO:0007669"/>
    <property type="project" value="UniProtKB-SubCell"/>
</dbReference>
<feature type="transmembrane region" description="Helical" evidence="7">
    <location>
        <begin position="201"/>
        <end position="220"/>
    </location>
</feature>
<feature type="transmembrane region" description="Helical" evidence="7">
    <location>
        <begin position="295"/>
        <end position="318"/>
    </location>
</feature>
<reference evidence="9 10" key="1">
    <citation type="journal article" date="2015" name="Antonie Van Leeuwenhoek">
        <title>Lampropedia puyangensis sp. nov., isolated from symptomatic bark of Populus ? euramericana canker and emended description of Lampropedia hyalina (Ehrenberg 1832) Lee et al. 2004.</title>
        <authorList>
            <person name="Li Y."/>
            <person name="Wang T."/>
            <person name="Piao C.G."/>
            <person name="Wang L.F."/>
            <person name="Tian G.Z."/>
            <person name="Zhu T.H."/>
            <person name="Guo M.W."/>
        </authorList>
    </citation>
    <scope>NUCLEOTIDE SEQUENCE [LARGE SCALE GENOMIC DNA]</scope>
    <source>
        <strain evidence="9 10">2-bin</strain>
    </source>
</reference>
<feature type="transmembrane region" description="Helical" evidence="7">
    <location>
        <begin position="60"/>
        <end position="84"/>
    </location>
</feature>
<keyword evidence="9" id="KW-0808">Transferase</keyword>
<dbReference type="EMBL" id="STFG01000021">
    <property type="protein sequence ID" value="THT98421.1"/>
    <property type="molecule type" value="Genomic_DNA"/>
</dbReference>
<name>A0A4S8F009_9BURK</name>
<sequence>MAVSWASQESFSACHAAPARARVTELNPTFEVLKVIASLAVVIIHTAMYRSGNVDYSLSWWVATFFDASSRFGTAFFVMIAGAIALSGQSNEQPLDYYVRKLKRYLPLIVFWSVFYLSWRAYMQGEMALGQILDDLLIGMPSFHLWFLFMMLGLHFFIPILRMLIDSPQWKNAAAYITVGAVVFTWAMASAQSYKYQMPSSFLELAVSNLMYCLVGYVIWTHKDQWRISSKNLCLACLSCVTLIVLALAISFETMGVTALFLFLSDRFPLASILSISLFLLSVRAHWPQALMRKVAPLGQLTLGVYIIHPFVTSIVMMNTDLDYASGYNWMLLCPVVYLLSLAMTYAIRRTAFINIVVR</sequence>
<feature type="transmembrane region" description="Helical" evidence="7">
    <location>
        <begin position="232"/>
        <end position="252"/>
    </location>
</feature>
<protein>
    <submittedName>
        <fullName evidence="9">Acyltransferase</fullName>
    </submittedName>
</protein>
<keyword evidence="5 7" id="KW-1133">Transmembrane helix</keyword>
<dbReference type="PANTHER" id="PTHR40074">
    <property type="entry name" value="O-ACETYLTRANSFERASE WECH"/>
    <property type="match status" value="1"/>
</dbReference>
<proteinExistence type="inferred from homology"/>
<dbReference type="Proteomes" id="UP000308917">
    <property type="component" value="Unassembled WGS sequence"/>
</dbReference>
<comment type="similarity">
    <text evidence="2">Belongs to the acyltransferase 3 family.</text>
</comment>
<dbReference type="GO" id="GO:0016413">
    <property type="term" value="F:O-acetyltransferase activity"/>
    <property type="evidence" value="ECO:0007669"/>
    <property type="project" value="TreeGrafter"/>
</dbReference>
<evidence type="ECO:0000256" key="6">
    <source>
        <dbReference type="ARBA" id="ARBA00023136"/>
    </source>
</evidence>
<accession>A0A4S8F009</accession>
<evidence type="ECO:0000256" key="2">
    <source>
        <dbReference type="ARBA" id="ARBA00007400"/>
    </source>
</evidence>
<evidence type="ECO:0000256" key="4">
    <source>
        <dbReference type="ARBA" id="ARBA00022692"/>
    </source>
</evidence>
<dbReference type="Pfam" id="PF01757">
    <property type="entry name" value="Acyl_transf_3"/>
    <property type="match status" value="1"/>
</dbReference>
<keyword evidence="10" id="KW-1185">Reference proteome</keyword>
<evidence type="ECO:0000256" key="7">
    <source>
        <dbReference type="SAM" id="Phobius"/>
    </source>
</evidence>
<dbReference type="PANTHER" id="PTHR40074:SF2">
    <property type="entry name" value="O-ACETYLTRANSFERASE WECH"/>
    <property type="match status" value="1"/>
</dbReference>
<organism evidence="9 10">
    <name type="scientific">Lampropedia puyangensis</name>
    <dbReference type="NCBI Taxonomy" id="1330072"/>
    <lineage>
        <taxon>Bacteria</taxon>
        <taxon>Pseudomonadati</taxon>
        <taxon>Pseudomonadota</taxon>
        <taxon>Betaproteobacteria</taxon>
        <taxon>Burkholderiales</taxon>
        <taxon>Comamonadaceae</taxon>
        <taxon>Lampropedia</taxon>
    </lineage>
</organism>
<feature type="transmembrane region" description="Helical" evidence="7">
    <location>
        <begin position="258"/>
        <end position="283"/>
    </location>
</feature>
<dbReference type="GO" id="GO:0009246">
    <property type="term" value="P:enterobacterial common antigen biosynthetic process"/>
    <property type="evidence" value="ECO:0007669"/>
    <property type="project" value="TreeGrafter"/>
</dbReference>
<dbReference type="InterPro" id="IPR002656">
    <property type="entry name" value="Acyl_transf_3_dom"/>
</dbReference>
<keyword evidence="4 7" id="KW-0812">Transmembrane</keyword>
<evidence type="ECO:0000256" key="5">
    <source>
        <dbReference type="ARBA" id="ARBA00022989"/>
    </source>
</evidence>
<dbReference type="AlphaFoldDB" id="A0A4S8F009"/>
<dbReference type="RefSeq" id="WP_136574493.1">
    <property type="nucleotide sequence ID" value="NZ_STFG01000021.1"/>
</dbReference>
<keyword evidence="3" id="KW-1003">Cell membrane</keyword>
<feature type="transmembrane region" description="Helical" evidence="7">
    <location>
        <begin position="330"/>
        <end position="349"/>
    </location>
</feature>
<evidence type="ECO:0000259" key="8">
    <source>
        <dbReference type="Pfam" id="PF01757"/>
    </source>
</evidence>
<feature type="transmembrane region" description="Helical" evidence="7">
    <location>
        <begin position="143"/>
        <end position="161"/>
    </location>
</feature>
<evidence type="ECO:0000256" key="3">
    <source>
        <dbReference type="ARBA" id="ARBA00022475"/>
    </source>
</evidence>
<comment type="caution">
    <text evidence="9">The sequence shown here is derived from an EMBL/GenBank/DDBJ whole genome shotgun (WGS) entry which is preliminary data.</text>
</comment>
<dbReference type="OrthoDB" id="1072135at2"/>
<evidence type="ECO:0000256" key="1">
    <source>
        <dbReference type="ARBA" id="ARBA00004651"/>
    </source>
</evidence>